<comment type="caution">
    <text evidence="1">The sequence shown here is derived from an EMBL/GenBank/DDBJ whole genome shotgun (WGS) entry which is preliminary data.</text>
</comment>
<name>A0A1F5TFX6_9BACT</name>
<protein>
    <submittedName>
        <fullName evidence="1">Uncharacterized protein</fullName>
    </submittedName>
</protein>
<dbReference type="Pfam" id="PF05708">
    <property type="entry name" value="Peptidase_C92"/>
    <property type="match status" value="1"/>
</dbReference>
<evidence type="ECO:0000313" key="2">
    <source>
        <dbReference type="Proteomes" id="UP000178656"/>
    </source>
</evidence>
<accession>A0A1F5TFX6</accession>
<dbReference type="Proteomes" id="UP000178656">
    <property type="component" value="Unassembled WGS sequence"/>
</dbReference>
<organism evidence="1 2">
    <name type="scientific">Candidatus Falkowbacteria bacterium RIFOXYC2_FULL_48_21</name>
    <dbReference type="NCBI Taxonomy" id="1798005"/>
    <lineage>
        <taxon>Bacteria</taxon>
        <taxon>Candidatus Falkowiibacteriota</taxon>
    </lineage>
</organism>
<dbReference type="EMBL" id="MFGM01000014">
    <property type="protein sequence ID" value="OGF37812.1"/>
    <property type="molecule type" value="Genomic_DNA"/>
</dbReference>
<dbReference type="SUPFAM" id="SSF54001">
    <property type="entry name" value="Cysteine proteinases"/>
    <property type="match status" value="1"/>
</dbReference>
<dbReference type="InterPro" id="IPR024453">
    <property type="entry name" value="Peptidase_C92"/>
</dbReference>
<proteinExistence type="predicted"/>
<dbReference type="Gene3D" id="3.90.1720.10">
    <property type="entry name" value="endopeptidase domain like (from Nostoc punctiforme)"/>
    <property type="match status" value="1"/>
</dbReference>
<dbReference type="AlphaFoldDB" id="A0A1F5TFX6"/>
<sequence length="231" mass="26621">MSSPKNIIETSGNSFQIPNEVKIGDFVVARFKNSVWADQLPWEDWHHVGLISQIAPLKIVEVSGILLQKQDKKNGEKEVREGVVEYEMKKQRIITLPNGTENTNANLWLLDDLIEAAWLRPILPNPIREIDAWYVPWCKRNVISENEARKRAVAYARKQLGEPYSIAVTKWTESKWYCSLLIYKSYSRAVTGMYLETYGQPYDVKAGPMVTPEDLVDSPRSQLYFSWKKAV</sequence>
<reference evidence="1 2" key="1">
    <citation type="journal article" date="2016" name="Nat. Commun.">
        <title>Thousands of microbial genomes shed light on interconnected biogeochemical processes in an aquifer system.</title>
        <authorList>
            <person name="Anantharaman K."/>
            <person name="Brown C.T."/>
            <person name="Hug L.A."/>
            <person name="Sharon I."/>
            <person name="Castelle C.J."/>
            <person name="Probst A.J."/>
            <person name="Thomas B.C."/>
            <person name="Singh A."/>
            <person name="Wilkins M.J."/>
            <person name="Karaoz U."/>
            <person name="Brodie E.L."/>
            <person name="Williams K.H."/>
            <person name="Hubbard S.S."/>
            <person name="Banfield J.F."/>
        </authorList>
    </citation>
    <scope>NUCLEOTIDE SEQUENCE [LARGE SCALE GENOMIC DNA]</scope>
</reference>
<dbReference type="InterPro" id="IPR038765">
    <property type="entry name" value="Papain-like_cys_pep_sf"/>
</dbReference>
<evidence type="ECO:0000313" key="1">
    <source>
        <dbReference type="EMBL" id="OGF37812.1"/>
    </source>
</evidence>
<gene>
    <name evidence="1" type="ORF">A2482_03775</name>
</gene>